<dbReference type="EC" id="5.3.1.28" evidence="9"/>
<organism evidence="11 12">
    <name type="scientific">Desulfovibrio psychrotolerans</name>
    <dbReference type="NCBI Taxonomy" id="415242"/>
    <lineage>
        <taxon>Bacteria</taxon>
        <taxon>Pseudomonadati</taxon>
        <taxon>Thermodesulfobacteriota</taxon>
        <taxon>Desulfovibrionia</taxon>
        <taxon>Desulfovibrionales</taxon>
        <taxon>Desulfovibrionaceae</taxon>
        <taxon>Desulfovibrio</taxon>
    </lineage>
</organism>
<feature type="binding site" evidence="9">
    <location>
        <position position="181"/>
    </location>
    <ligand>
        <name>Zn(2+)</name>
        <dbReference type="ChEBI" id="CHEBI:29105"/>
    </ligand>
</feature>
<dbReference type="GO" id="GO:0097367">
    <property type="term" value="F:carbohydrate derivative binding"/>
    <property type="evidence" value="ECO:0007669"/>
    <property type="project" value="InterPro"/>
</dbReference>
<evidence type="ECO:0000256" key="6">
    <source>
        <dbReference type="ARBA" id="ARBA00022833"/>
    </source>
</evidence>
<feature type="binding site" evidence="9">
    <location>
        <position position="66"/>
    </location>
    <ligand>
        <name>Zn(2+)</name>
        <dbReference type="ChEBI" id="CHEBI:29105"/>
    </ligand>
</feature>
<dbReference type="CDD" id="cd05006">
    <property type="entry name" value="SIS_GmhA"/>
    <property type="match status" value="1"/>
</dbReference>
<dbReference type="InterPro" id="IPR046348">
    <property type="entry name" value="SIS_dom_sf"/>
</dbReference>
<dbReference type="GO" id="GO:0008968">
    <property type="term" value="F:D-sedoheptulose 7-phosphate isomerase activity"/>
    <property type="evidence" value="ECO:0007669"/>
    <property type="project" value="UniProtKB-UniRule"/>
</dbReference>
<keyword evidence="4 9" id="KW-0963">Cytoplasm</keyword>
<dbReference type="InterPro" id="IPR035461">
    <property type="entry name" value="GmhA/DiaA"/>
</dbReference>
<evidence type="ECO:0000256" key="1">
    <source>
        <dbReference type="ARBA" id="ARBA00000348"/>
    </source>
</evidence>
<evidence type="ECO:0000256" key="7">
    <source>
        <dbReference type="ARBA" id="ARBA00023235"/>
    </source>
</evidence>
<comment type="function">
    <text evidence="9">Catalyzes the isomerization of sedoheptulose 7-phosphate in D-glycero-D-manno-heptose 7-phosphate.</text>
</comment>
<dbReference type="PROSITE" id="PS51464">
    <property type="entry name" value="SIS"/>
    <property type="match status" value="1"/>
</dbReference>
<dbReference type="GO" id="GO:2001061">
    <property type="term" value="P:D-glycero-D-manno-heptose 7-phosphate biosynthetic process"/>
    <property type="evidence" value="ECO:0007669"/>
    <property type="project" value="UniProtKB-UniPathway"/>
</dbReference>
<comment type="cofactor">
    <cofactor evidence="9">
        <name>Zn(2+)</name>
        <dbReference type="ChEBI" id="CHEBI:29105"/>
    </cofactor>
    <text evidence="9">Binds 1 zinc ion per subunit.</text>
</comment>
<comment type="similarity">
    <text evidence="3 9">Belongs to the SIS family. GmhA subfamily.</text>
</comment>
<evidence type="ECO:0000313" key="11">
    <source>
        <dbReference type="EMBL" id="GFM36697.1"/>
    </source>
</evidence>
<evidence type="ECO:0000256" key="4">
    <source>
        <dbReference type="ARBA" id="ARBA00022490"/>
    </source>
</evidence>
<reference evidence="11 12" key="1">
    <citation type="submission" date="2020-05" db="EMBL/GenBank/DDBJ databases">
        <title>Draft genome sequence of Desulfovibrio psychrotolerans JS1T.</title>
        <authorList>
            <person name="Ueno A."/>
            <person name="Tamazawa S."/>
            <person name="Tamamura S."/>
            <person name="Murakami T."/>
            <person name="Kiyama T."/>
            <person name="Inomata H."/>
            <person name="Amano Y."/>
            <person name="Miyakawa K."/>
            <person name="Tamaki H."/>
            <person name="Naganuma T."/>
            <person name="Kaneko K."/>
        </authorList>
    </citation>
    <scope>NUCLEOTIDE SEQUENCE [LARGE SCALE GENOMIC DNA]</scope>
    <source>
        <strain evidence="11 12">JS1</strain>
    </source>
</reference>
<dbReference type="SUPFAM" id="SSF53697">
    <property type="entry name" value="SIS domain"/>
    <property type="match status" value="1"/>
</dbReference>
<dbReference type="GO" id="GO:0008270">
    <property type="term" value="F:zinc ion binding"/>
    <property type="evidence" value="ECO:0007669"/>
    <property type="project" value="UniProtKB-UniRule"/>
</dbReference>
<proteinExistence type="inferred from homology"/>
<feature type="binding site" evidence="9">
    <location>
        <position position="62"/>
    </location>
    <ligand>
        <name>Zn(2+)</name>
        <dbReference type="ChEBI" id="CHEBI:29105"/>
    </ligand>
</feature>
<dbReference type="InterPro" id="IPR050099">
    <property type="entry name" value="SIS_GmhA/DiaA_subfam"/>
</dbReference>
<dbReference type="InterPro" id="IPR004515">
    <property type="entry name" value="Phosphoheptose_Isoase"/>
</dbReference>
<feature type="binding site" evidence="9">
    <location>
        <position position="173"/>
    </location>
    <ligand>
        <name>substrate</name>
    </ligand>
</feature>
<comment type="catalytic activity">
    <reaction evidence="1 9">
        <text>2 D-sedoheptulose 7-phosphate = D-glycero-alpha-D-manno-heptose 7-phosphate + D-glycero-beta-D-manno-heptose 7-phosphate</text>
        <dbReference type="Rhea" id="RHEA:27489"/>
        <dbReference type="ChEBI" id="CHEBI:57483"/>
        <dbReference type="ChEBI" id="CHEBI:60203"/>
        <dbReference type="ChEBI" id="CHEBI:60204"/>
        <dbReference type="EC" id="5.3.1.28"/>
    </reaction>
</comment>
<dbReference type="GO" id="GO:0005975">
    <property type="term" value="P:carbohydrate metabolic process"/>
    <property type="evidence" value="ECO:0007669"/>
    <property type="project" value="UniProtKB-UniRule"/>
</dbReference>
<feature type="binding site" evidence="9">
    <location>
        <position position="173"/>
    </location>
    <ligand>
        <name>Zn(2+)</name>
        <dbReference type="ChEBI" id="CHEBI:29105"/>
    </ligand>
</feature>
<evidence type="ECO:0000259" key="10">
    <source>
        <dbReference type="PROSITE" id="PS51464"/>
    </source>
</evidence>
<dbReference type="HAMAP" id="MF_00067">
    <property type="entry name" value="GmhA"/>
    <property type="match status" value="1"/>
</dbReference>
<keyword evidence="8 9" id="KW-0119">Carbohydrate metabolism</keyword>
<keyword evidence="6 9" id="KW-0862">Zinc</keyword>
<dbReference type="Proteomes" id="UP000503820">
    <property type="component" value="Unassembled WGS sequence"/>
</dbReference>
<sequence>MTETARNIVLEHAAAGARLREVFFEANADKVVHLAKTMALCLARGGKILFCGNGGSAADAQHLAAEFVNRFLMERPPLPAIALTTDTSILTAVGNDYGFDFIFSKQVQALAAEGDILVAISTSGNSANLVEALKAARERCVTTVGITGQGGGRMASLCDQLLEVPHRHTPLIQEVQLTVGHLLCQLTDHYLFENVMELQPYLNGAEAACGE</sequence>
<evidence type="ECO:0000256" key="8">
    <source>
        <dbReference type="ARBA" id="ARBA00023277"/>
    </source>
</evidence>
<feature type="binding site" evidence="9">
    <location>
        <begin position="95"/>
        <end position="96"/>
    </location>
    <ligand>
        <name>substrate</name>
    </ligand>
</feature>
<feature type="binding site" evidence="9">
    <location>
        <position position="66"/>
    </location>
    <ligand>
        <name>substrate</name>
    </ligand>
</feature>
<name>A0A7J0BSL8_9BACT</name>
<gene>
    <name evidence="9 11" type="primary">gmhA</name>
    <name evidence="11" type="ORF">DSM19430T_13810</name>
</gene>
<evidence type="ECO:0000313" key="12">
    <source>
        <dbReference type="Proteomes" id="UP000503820"/>
    </source>
</evidence>
<dbReference type="AlphaFoldDB" id="A0A7J0BSL8"/>
<dbReference type="PANTHER" id="PTHR30390">
    <property type="entry name" value="SEDOHEPTULOSE 7-PHOSPHATE ISOMERASE / DNAA INITIATOR-ASSOCIATING FACTOR FOR REPLICATION INITIATION"/>
    <property type="match status" value="1"/>
</dbReference>
<evidence type="ECO:0000256" key="9">
    <source>
        <dbReference type="HAMAP-Rule" id="MF_00067"/>
    </source>
</evidence>
<feature type="binding site" evidence="9">
    <location>
        <begin position="121"/>
        <end position="123"/>
    </location>
    <ligand>
        <name>substrate</name>
    </ligand>
</feature>
<comment type="pathway">
    <text evidence="9">Carbohydrate biosynthesis; D-glycero-D-manno-heptose 7-phosphate biosynthesis; D-glycero-alpha-D-manno-heptose 7-phosphate and D-glycero-beta-D-manno-heptose 7-phosphate from sedoheptulose 7-phosphate: step 1/1.</text>
</comment>
<protein>
    <recommendedName>
        <fullName evidence="9">Phosphoheptose isomerase</fullName>
        <ecNumber evidence="9">5.3.1.28</ecNumber>
    </recommendedName>
    <alternativeName>
        <fullName evidence="9">Sedoheptulose 7-phosphate isomerase</fullName>
    </alternativeName>
</protein>
<feature type="binding site" evidence="9">
    <location>
        <position position="126"/>
    </location>
    <ligand>
        <name>substrate</name>
    </ligand>
</feature>
<dbReference type="Gene3D" id="3.40.50.10490">
    <property type="entry name" value="Glucose-6-phosphate isomerase like protein, domain 1"/>
    <property type="match status" value="1"/>
</dbReference>
<comment type="subcellular location">
    <subcellularLocation>
        <location evidence="2 9">Cytoplasm</location>
    </subcellularLocation>
</comment>
<dbReference type="GO" id="GO:0005737">
    <property type="term" value="C:cytoplasm"/>
    <property type="evidence" value="ECO:0007669"/>
    <property type="project" value="UniProtKB-SubCell"/>
</dbReference>
<comment type="miscellaneous">
    <text evidence="9">The reaction produces a racemic mixture of D-glycero-alpha-D-manno-heptose 7-phosphate and D-glycero-beta-D-manno-heptose 7-phosphate.</text>
</comment>
<dbReference type="Pfam" id="PF13580">
    <property type="entry name" value="SIS_2"/>
    <property type="match status" value="1"/>
</dbReference>
<accession>A0A7J0BSL8</accession>
<dbReference type="InterPro" id="IPR001347">
    <property type="entry name" value="SIS_dom"/>
</dbReference>
<keyword evidence="12" id="KW-1185">Reference proteome</keyword>
<dbReference type="RefSeq" id="WP_174409362.1">
    <property type="nucleotide sequence ID" value="NZ_BLVP01000007.1"/>
</dbReference>
<comment type="caution">
    <text evidence="11">The sequence shown here is derived from an EMBL/GenBank/DDBJ whole genome shotgun (WGS) entry which is preliminary data.</text>
</comment>
<evidence type="ECO:0000256" key="3">
    <source>
        <dbReference type="ARBA" id="ARBA00009894"/>
    </source>
</evidence>
<dbReference type="EMBL" id="BLVP01000007">
    <property type="protein sequence ID" value="GFM36697.1"/>
    <property type="molecule type" value="Genomic_DNA"/>
</dbReference>
<evidence type="ECO:0000256" key="5">
    <source>
        <dbReference type="ARBA" id="ARBA00022723"/>
    </source>
</evidence>
<dbReference type="UniPathway" id="UPA00041">
    <property type="reaction ID" value="UER00436"/>
</dbReference>
<keyword evidence="5 9" id="KW-0479">Metal-binding</keyword>
<dbReference type="PANTHER" id="PTHR30390:SF6">
    <property type="entry name" value="DNAA INITIATOR-ASSOCIATING PROTEIN DIAA"/>
    <property type="match status" value="1"/>
</dbReference>
<keyword evidence="7 9" id="KW-0413">Isomerase</keyword>
<evidence type="ECO:0000256" key="2">
    <source>
        <dbReference type="ARBA" id="ARBA00004496"/>
    </source>
</evidence>
<feature type="domain" description="SIS" evidence="10">
    <location>
        <begin position="38"/>
        <end position="193"/>
    </location>
</feature>
<feature type="binding site" evidence="9">
    <location>
        <begin position="53"/>
        <end position="55"/>
    </location>
    <ligand>
        <name>substrate</name>
    </ligand>
</feature>